<feature type="compositionally biased region" description="Basic residues" evidence="1">
    <location>
        <begin position="459"/>
        <end position="473"/>
    </location>
</feature>
<gene>
    <name evidence="2" type="ORF">K2173_010725</name>
</gene>
<evidence type="ECO:0000313" key="2">
    <source>
        <dbReference type="EMBL" id="KAJ8754634.1"/>
    </source>
</evidence>
<keyword evidence="3" id="KW-1185">Reference proteome</keyword>
<dbReference type="AlphaFoldDB" id="A0AAV8SRW4"/>
<reference evidence="2 3" key="1">
    <citation type="submission" date="2021-09" db="EMBL/GenBank/DDBJ databases">
        <title>Genomic insights and catalytic innovation underlie evolution of tropane alkaloids biosynthesis.</title>
        <authorList>
            <person name="Wang Y.-J."/>
            <person name="Tian T."/>
            <person name="Huang J.-P."/>
            <person name="Huang S.-X."/>
        </authorList>
    </citation>
    <scope>NUCLEOTIDE SEQUENCE [LARGE SCALE GENOMIC DNA]</scope>
    <source>
        <strain evidence="2">KIB-2018</strain>
        <tissue evidence="2">Leaf</tissue>
    </source>
</reference>
<dbReference type="EMBL" id="JAIWQS010000009">
    <property type="protein sequence ID" value="KAJ8754634.1"/>
    <property type="molecule type" value="Genomic_DNA"/>
</dbReference>
<proteinExistence type="predicted"/>
<accession>A0AAV8SRW4</accession>
<feature type="region of interest" description="Disordered" evidence="1">
    <location>
        <begin position="67"/>
        <end position="87"/>
    </location>
</feature>
<name>A0AAV8SRW4_9ROSI</name>
<feature type="region of interest" description="Disordered" evidence="1">
    <location>
        <begin position="441"/>
        <end position="473"/>
    </location>
</feature>
<dbReference type="Proteomes" id="UP001159364">
    <property type="component" value="Linkage Group LG09"/>
</dbReference>
<protein>
    <submittedName>
        <fullName evidence="2">Uncharacterized protein</fullName>
    </submittedName>
</protein>
<feature type="compositionally biased region" description="Polar residues" evidence="1">
    <location>
        <begin position="229"/>
        <end position="238"/>
    </location>
</feature>
<organism evidence="2 3">
    <name type="scientific">Erythroxylum novogranatense</name>
    <dbReference type="NCBI Taxonomy" id="1862640"/>
    <lineage>
        <taxon>Eukaryota</taxon>
        <taxon>Viridiplantae</taxon>
        <taxon>Streptophyta</taxon>
        <taxon>Embryophyta</taxon>
        <taxon>Tracheophyta</taxon>
        <taxon>Spermatophyta</taxon>
        <taxon>Magnoliopsida</taxon>
        <taxon>eudicotyledons</taxon>
        <taxon>Gunneridae</taxon>
        <taxon>Pentapetalae</taxon>
        <taxon>rosids</taxon>
        <taxon>fabids</taxon>
        <taxon>Malpighiales</taxon>
        <taxon>Erythroxylaceae</taxon>
        <taxon>Erythroxylum</taxon>
    </lineage>
</organism>
<comment type="caution">
    <text evidence="2">The sequence shown here is derived from an EMBL/GenBank/DDBJ whole genome shotgun (WGS) entry which is preliminary data.</text>
</comment>
<feature type="compositionally biased region" description="Low complexity" evidence="1">
    <location>
        <begin position="239"/>
        <end position="260"/>
    </location>
</feature>
<sequence length="473" mass="51525">MDLKNSKDHWAFLEEIEAPMWVDLSLEAKSNYQDADDQWFYNSHQFHQCSSRQLKASFSNSPKESLSSEFDLKGPVSPNLPSSVSKSRGKHYTVKKCRGDGFDATFIKQHPVMGLKGKSRLLNSGPEMEPKLSFVSSKGTSSSITNLISEKGSIRNSKDLKKTYAAAGAYRSSSNIVVDKEGVSLSGIITSEGGQQVEQAKKKVSGQGFGHTTGILSAVRTSLRKSYVTRQASRVQTNINSKKSGDSKSSSGKSSVVSSSNISYPGMSSAFTMVHNQEKTPDNRNIIRMTEAATSKVRYLNAQVKGEACNFRGGGKSITASMSKEAKCKVNSPHVSRVSHARLEEGVYFRGAFISTVAKSYCKDASKSKIQAQSRKPKVLLPHADNKKDYVAGAKNAKEKVKVNRKDRVVGTGKENARGLPVSQKSCSEDMFGGQKRIVPRKNGLGLLGPKGEVGSQSKGKHPARVTHKVYLR</sequence>
<evidence type="ECO:0000256" key="1">
    <source>
        <dbReference type="SAM" id="MobiDB-lite"/>
    </source>
</evidence>
<feature type="region of interest" description="Disordered" evidence="1">
    <location>
        <begin position="229"/>
        <end position="260"/>
    </location>
</feature>
<evidence type="ECO:0000313" key="3">
    <source>
        <dbReference type="Proteomes" id="UP001159364"/>
    </source>
</evidence>